<proteinExistence type="inferred from homology"/>
<organism evidence="3">
    <name type="scientific">OCS116 cluster bacterium</name>
    <dbReference type="NCBI Taxonomy" id="2030921"/>
    <lineage>
        <taxon>Bacteria</taxon>
        <taxon>Pseudomonadati</taxon>
        <taxon>Pseudomonadota</taxon>
        <taxon>Alphaproteobacteria</taxon>
        <taxon>OCS116 cluster</taxon>
    </lineage>
</organism>
<dbReference type="InterPro" id="IPR003719">
    <property type="entry name" value="Phenazine_PhzF-like"/>
</dbReference>
<dbReference type="Gene3D" id="3.10.310.10">
    <property type="entry name" value="Diaminopimelate Epimerase, Chain A, domain 1"/>
    <property type="match status" value="2"/>
</dbReference>
<evidence type="ECO:0000256" key="2">
    <source>
        <dbReference type="PIRSR" id="PIRSR016184-1"/>
    </source>
</evidence>
<dbReference type="EMBL" id="NVUS01000041">
    <property type="protein sequence ID" value="PCI96586.1"/>
    <property type="molecule type" value="Genomic_DNA"/>
</dbReference>
<feature type="active site" evidence="2">
    <location>
        <position position="45"/>
    </location>
</feature>
<evidence type="ECO:0000313" key="3">
    <source>
        <dbReference type="EMBL" id="PCI96586.1"/>
    </source>
</evidence>
<dbReference type="GO" id="GO:0005737">
    <property type="term" value="C:cytoplasm"/>
    <property type="evidence" value="ECO:0007669"/>
    <property type="project" value="TreeGrafter"/>
</dbReference>
<dbReference type="PANTHER" id="PTHR13774:SF32">
    <property type="entry name" value="ANTISENSE-ENHANCING SEQUENCE 1"/>
    <property type="match status" value="1"/>
</dbReference>
<evidence type="ECO:0000256" key="1">
    <source>
        <dbReference type="ARBA" id="ARBA00008270"/>
    </source>
</evidence>
<comment type="caution">
    <text evidence="3">The sequence shown here is derived from an EMBL/GenBank/DDBJ whole genome shotgun (WGS) entry which is preliminary data.</text>
</comment>
<dbReference type="NCBIfam" id="TIGR00654">
    <property type="entry name" value="PhzF_family"/>
    <property type="match status" value="1"/>
</dbReference>
<gene>
    <name evidence="3" type="ORF">COB13_17365</name>
</gene>
<name>A0A2A4YP43_9PROT</name>
<protein>
    <submittedName>
        <fullName evidence="3">Phenazine biosynthesis protein PhzF</fullName>
    </submittedName>
</protein>
<dbReference type="AlphaFoldDB" id="A0A2A4YP43"/>
<dbReference type="PIRSF" id="PIRSF016184">
    <property type="entry name" value="PhzC_PhzF"/>
    <property type="match status" value="1"/>
</dbReference>
<comment type="similarity">
    <text evidence="1">Belongs to the PhzF family.</text>
</comment>
<reference key="1">
    <citation type="submission" date="2017-08" db="EMBL/GenBank/DDBJ databases">
        <title>A dynamic microbial community with high functional redundancy inhabits the cold, oxic subseafloor aquifer.</title>
        <authorList>
            <person name="Tully B.J."/>
            <person name="Wheat C.G."/>
            <person name="Glazer B.T."/>
            <person name="Huber J.A."/>
        </authorList>
    </citation>
    <scope>NUCLEOTIDE SEQUENCE [LARGE SCALE GENOMIC DNA]</scope>
</reference>
<dbReference type="Pfam" id="PF02567">
    <property type="entry name" value="PhzC-PhzF"/>
    <property type="match status" value="1"/>
</dbReference>
<dbReference type="GO" id="GO:0016853">
    <property type="term" value="F:isomerase activity"/>
    <property type="evidence" value="ECO:0007669"/>
    <property type="project" value="TreeGrafter"/>
</dbReference>
<accession>A0A2A4YP43</accession>
<dbReference type="PANTHER" id="PTHR13774">
    <property type="entry name" value="PHENAZINE BIOSYNTHESIS PROTEIN"/>
    <property type="match status" value="1"/>
</dbReference>
<sequence>MTKFQIYDVFTKTTFSGNPLAIIPDAKITSDAQMLQIAKEFNLSETIFISPKQDGYYTVRIFTPSAELAFAGHPTIGGAIAIARQEVGAEFTGIHKVIFIEKAGLVEINLQLGKQGHDYAEFIAPKIPQEIKIDLTATQAAEILGLTPADIGFAGHNPSLFDCGTRFFAIPIQSRAALRQIKLNATAAQKHIADQPHLAFYCYCAGEAEPVDFSTRMFSIGWGMAEDPATGSAATSFAGVLAKYQDLTDGAHKFVLEQGVDMGRPSEIYLDISMAQGLLNQVKIGGYAAPFSHGNII</sequence>
<dbReference type="SUPFAM" id="SSF54506">
    <property type="entry name" value="Diaminopimelate epimerase-like"/>
    <property type="match status" value="1"/>
</dbReference>
<reference evidence="3" key="2">
    <citation type="journal article" date="2018" name="ISME J.">
        <title>A dynamic microbial community with high functional redundancy inhabits the cold, oxic subseafloor aquifer.</title>
        <authorList>
            <person name="Tully B.J."/>
            <person name="Wheat C.G."/>
            <person name="Glazer B.T."/>
            <person name="Huber J.A."/>
        </authorList>
    </citation>
    <scope>NUCLEOTIDE SEQUENCE</scope>
    <source>
        <strain evidence="3">NORP83</strain>
    </source>
</reference>